<dbReference type="GO" id="GO:0005739">
    <property type="term" value="C:mitochondrion"/>
    <property type="evidence" value="ECO:0007669"/>
    <property type="project" value="UniProtKB-SubCell"/>
</dbReference>
<gene>
    <name evidence="6" type="ORF">CspeluHIS016_0503410</name>
</gene>
<dbReference type="AlphaFoldDB" id="A0AAD3TXH4"/>
<name>A0AAD3TXH4_9TREE</name>
<feature type="region of interest" description="Disordered" evidence="5">
    <location>
        <begin position="59"/>
        <end position="84"/>
    </location>
</feature>
<dbReference type="Gene3D" id="1.20.5.500">
    <property type="entry name" value="Single helix bin"/>
    <property type="match status" value="1"/>
</dbReference>
<feature type="compositionally biased region" description="Basic and acidic residues" evidence="5">
    <location>
        <begin position="37"/>
        <end position="47"/>
    </location>
</feature>
<comment type="subcellular location">
    <subcellularLocation>
        <location evidence="1">Mitochondrion</location>
    </subcellularLocation>
</comment>
<organism evidence="6 7">
    <name type="scientific">Cutaneotrichosporon spelunceum</name>
    <dbReference type="NCBI Taxonomy" id="1672016"/>
    <lineage>
        <taxon>Eukaryota</taxon>
        <taxon>Fungi</taxon>
        <taxon>Dikarya</taxon>
        <taxon>Basidiomycota</taxon>
        <taxon>Agaricomycotina</taxon>
        <taxon>Tremellomycetes</taxon>
        <taxon>Trichosporonales</taxon>
        <taxon>Trichosporonaceae</taxon>
        <taxon>Cutaneotrichosporon</taxon>
    </lineage>
</organism>
<reference evidence="6" key="2">
    <citation type="submission" date="2023-06" db="EMBL/GenBank/DDBJ databases">
        <authorList>
            <person name="Kobayashi Y."/>
            <person name="Kayamori A."/>
            <person name="Aoki K."/>
            <person name="Shiwa Y."/>
            <person name="Fujita N."/>
            <person name="Sugita T."/>
            <person name="Iwasaki W."/>
            <person name="Tanaka N."/>
            <person name="Takashima M."/>
        </authorList>
    </citation>
    <scope>NUCLEOTIDE SEQUENCE</scope>
    <source>
        <strain evidence="6">HIS016</strain>
    </source>
</reference>
<evidence type="ECO:0000313" key="7">
    <source>
        <dbReference type="Proteomes" id="UP001222932"/>
    </source>
</evidence>
<accession>A0AAD3TXH4</accession>
<evidence type="ECO:0000256" key="4">
    <source>
        <dbReference type="RuleBase" id="RU368087"/>
    </source>
</evidence>
<evidence type="ECO:0000256" key="1">
    <source>
        <dbReference type="ARBA" id="ARBA00004173"/>
    </source>
</evidence>
<dbReference type="GO" id="GO:0042030">
    <property type="term" value="F:ATPase inhibitor activity"/>
    <property type="evidence" value="ECO:0007669"/>
    <property type="project" value="InterPro"/>
</dbReference>
<comment type="function">
    <text evidence="4">Inhibits the enzyme activity of ATPase.</text>
</comment>
<evidence type="ECO:0000313" key="6">
    <source>
        <dbReference type="EMBL" id="GMK58309.1"/>
    </source>
</evidence>
<dbReference type="InterPro" id="IPR007648">
    <property type="entry name" value="ATPase_inhibitor_mt"/>
</dbReference>
<dbReference type="EMBL" id="BTCM01000005">
    <property type="protein sequence ID" value="GMK58309.1"/>
    <property type="molecule type" value="Genomic_DNA"/>
</dbReference>
<proteinExistence type="inferred from homology"/>
<feature type="region of interest" description="Disordered" evidence="5">
    <location>
        <begin position="26"/>
        <end position="47"/>
    </location>
</feature>
<sequence length="84" mass="9564">MLARFAINRAALRAPMVRCYVAPVRSEGATASSGSFRTREEAQENQYIRRREEEQLKALRDKAKKAQEEVEAQEKKVAGLPKDE</sequence>
<dbReference type="Pfam" id="PF04568">
    <property type="entry name" value="IATP"/>
    <property type="match status" value="1"/>
</dbReference>
<reference evidence="6" key="1">
    <citation type="journal article" date="2023" name="BMC Genomics">
        <title>Chromosome-level genome assemblies of Cutaneotrichosporon spp. (Trichosporonales, Basidiomycota) reveal imbalanced evolution between nucleotide sequences and chromosome synteny.</title>
        <authorList>
            <person name="Kobayashi Y."/>
            <person name="Kayamori A."/>
            <person name="Aoki K."/>
            <person name="Shiwa Y."/>
            <person name="Matsutani M."/>
            <person name="Fujita N."/>
            <person name="Sugita T."/>
            <person name="Iwasaki W."/>
            <person name="Tanaka N."/>
            <person name="Takashima M."/>
        </authorList>
    </citation>
    <scope>NUCLEOTIDE SEQUENCE</scope>
    <source>
        <strain evidence="6">HIS016</strain>
    </source>
</reference>
<evidence type="ECO:0000256" key="2">
    <source>
        <dbReference type="ARBA" id="ARBA00010901"/>
    </source>
</evidence>
<dbReference type="SUPFAM" id="SSF64602">
    <property type="entry name" value="F1 ATPase inhibitor, IF1, C-terminal domain"/>
    <property type="match status" value="1"/>
</dbReference>
<dbReference type="Proteomes" id="UP001222932">
    <property type="component" value="Unassembled WGS sequence"/>
</dbReference>
<comment type="similarity">
    <text evidence="2 4">Belongs to the ATPase inhibitor family.</text>
</comment>
<protein>
    <recommendedName>
        <fullName evidence="4">ATPase inhibitor, mitochondrial</fullName>
    </recommendedName>
</protein>
<keyword evidence="3" id="KW-0496">Mitochondrion</keyword>
<evidence type="ECO:0000256" key="3">
    <source>
        <dbReference type="ARBA" id="ARBA00023128"/>
    </source>
</evidence>
<evidence type="ECO:0000256" key="5">
    <source>
        <dbReference type="SAM" id="MobiDB-lite"/>
    </source>
</evidence>
<keyword evidence="7" id="KW-1185">Reference proteome</keyword>
<comment type="caution">
    <text evidence="6">The sequence shown here is derived from an EMBL/GenBank/DDBJ whole genome shotgun (WGS) entry which is preliminary data.</text>
</comment>